<keyword evidence="2" id="KW-1185">Reference proteome</keyword>
<sequence>MSFNGMWILCTLVLFAQLSRALGAFGDDISQDNEDNRFAVMGQVTKDIFDVQSGNVTLQLNVQDTTGTMEFWLLDFQEYRFNLDALPVDEVTGNLLKDRTSACSNVYEDADWDTFFNDSYIQDKGDSSLTSKNLFTTIKRGDIDTDGIMRNDKIIFQGDMATFANCKDSNDEEYVWEMTAITSDEIEYRTKLYATNIRPKDPEDPTGGVSFVQSHIELIWRISRSVLAKFLISSTALIKPVLEFARVSAVYDEQNRVVPTQSALHIRFRTIVDANDQMVNYENNSITYLPENVNHALNTIVYQPVGILDEAPACDFVLDEGTRTQMQCQQAWEFKMILDIDTSTQVDNRVPIDASGTFEFLYMAYRCGLENNTLNVSSCIAMSVDPAKISALITIQTTVFVQDEEEDQVIIILHSLTGASNEDLSYGTGSRGVAHKEYVDLRVKFSPAFLRKDYDLFLLLFMVCKGQEYASHQYLQGCLQAPSEDRYVAHYDATFNFIPRITDDNGTVVILNAYNTTHVENDVQQPLHIQEYLREESGETLAIPVHRSTFYNLALSAESDVYTITVVYRLIDTQGRKRRAALPHMQDIILAKSVVGRAGVGRTTGTIITRHARDVVDSVQASHSNRIPFLSLGCPEEATHVQEELDCKCPAGMVYSSNSFNCEALSLNEDVKEVKEDDQVNDLKETAHAQCIACPISLILLANSLLFLLLKDY</sequence>
<gene>
    <name evidence="3" type="primary">LOC110973819</name>
</gene>
<dbReference type="GeneID" id="110973819"/>
<evidence type="ECO:0000313" key="2">
    <source>
        <dbReference type="Proteomes" id="UP000694845"/>
    </source>
</evidence>
<feature type="chain" id="PRO_5034876067" evidence="1">
    <location>
        <begin position="24"/>
        <end position="713"/>
    </location>
</feature>
<feature type="signal peptide" evidence="1">
    <location>
        <begin position="1"/>
        <end position="23"/>
    </location>
</feature>
<reference evidence="3" key="1">
    <citation type="submission" date="2025-08" db="UniProtKB">
        <authorList>
            <consortium name="RefSeq"/>
        </authorList>
    </citation>
    <scope>IDENTIFICATION</scope>
</reference>
<protein>
    <submittedName>
        <fullName evidence="3">Uncharacterized protein LOC110973819</fullName>
    </submittedName>
</protein>
<organism evidence="2 3">
    <name type="scientific">Acanthaster planci</name>
    <name type="common">Crown-of-thorns starfish</name>
    <dbReference type="NCBI Taxonomy" id="133434"/>
    <lineage>
        <taxon>Eukaryota</taxon>
        <taxon>Metazoa</taxon>
        <taxon>Echinodermata</taxon>
        <taxon>Eleutherozoa</taxon>
        <taxon>Asterozoa</taxon>
        <taxon>Asteroidea</taxon>
        <taxon>Valvatacea</taxon>
        <taxon>Valvatida</taxon>
        <taxon>Acanthasteridae</taxon>
        <taxon>Acanthaster</taxon>
    </lineage>
</organism>
<evidence type="ECO:0000256" key="1">
    <source>
        <dbReference type="SAM" id="SignalP"/>
    </source>
</evidence>
<dbReference type="KEGG" id="aplc:110973819"/>
<proteinExistence type="predicted"/>
<keyword evidence="1" id="KW-0732">Signal</keyword>
<dbReference type="Proteomes" id="UP000694845">
    <property type="component" value="Unplaced"/>
</dbReference>
<dbReference type="AlphaFoldDB" id="A0A8B7XIK5"/>
<accession>A0A8B7XIK5</accession>
<name>A0A8B7XIK5_ACAPL</name>
<dbReference type="OMA" id="HIELIWR"/>
<dbReference type="OrthoDB" id="9994358at2759"/>
<evidence type="ECO:0000313" key="3">
    <source>
        <dbReference type="RefSeq" id="XP_022080633.1"/>
    </source>
</evidence>
<dbReference type="RefSeq" id="XP_022080633.1">
    <property type="nucleotide sequence ID" value="XM_022224941.1"/>
</dbReference>